<dbReference type="EMBL" id="ALWX01000057">
    <property type="protein sequence ID" value="EKA60489.1"/>
    <property type="molecule type" value="Genomic_DNA"/>
</dbReference>
<evidence type="ECO:0000259" key="1">
    <source>
        <dbReference type="Pfam" id="PF04480"/>
    </source>
</evidence>
<dbReference type="Proteomes" id="UP000288711">
    <property type="component" value="Unassembled WGS sequence"/>
</dbReference>
<evidence type="ECO:0000313" key="5">
    <source>
        <dbReference type="Proteomes" id="UP000288711"/>
    </source>
</evidence>
<reference evidence="3" key="3">
    <citation type="submission" date="2017-11" db="EMBL/GenBank/DDBJ databases">
        <authorList>
            <person name="Seuylemezian A."/>
            <person name="Cooper K."/>
            <person name="Vaishampayan P."/>
        </authorList>
    </citation>
    <scope>NUCLEOTIDE SEQUENCE</scope>
    <source>
        <strain evidence="3">PVAS-1</strain>
    </source>
</reference>
<dbReference type="Pfam" id="PF04480">
    <property type="entry name" value="DUF559"/>
    <property type="match status" value="1"/>
</dbReference>
<evidence type="ECO:0000313" key="3">
    <source>
        <dbReference type="EMBL" id="RWU85039.1"/>
    </source>
</evidence>
<comment type="caution">
    <text evidence="2">The sequence shown here is derived from an EMBL/GenBank/DDBJ whole genome shotgun (WGS) entry which is preliminary data.</text>
</comment>
<accession>K1DVP9</accession>
<dbReference type="AlphaFoldDB" id="K1DVP9"/>
<dbReference type="Gene3D" id="3.40.960.10">
    <property type="entry name" value="VSR Endonuclease"/>
    <property type="match status" value="1"/>
</dbReference>
<dbReference type="InterPro" id="IPR007569">
    <property type="entry name" value="DUF559"/>
</dbReference>
<reference evidence="2 4" key="2">
    <citation type="journal article" date="2012" name="J. Bacteriol.">
        <title>Genome Sequence of Janibacter hoylei MTCC8307, Isolated from the Stratospheric Air.</title>
        <authorList>
            <person name="Pawar S.P."/>
            <person name="Dhotre D.P."/>
            <person name="Shetty S.A."/>
            <person name="Chowdhury S.P."/>
            <person name="Chaudhari B.L."/>
            <person name="Shouche Y.S."/>
        </authorList>
    </citation>
    <scope>NUCLEOTIDE SEQUENCE [LARGE SCALE GENOMIC DNA]</scope>
    <source>
        <strain evidence="2 4">PVAS-1</strain>
    </source>
</reference>
<dbReference type="SUPFAM" id="SSF52980">
    <property type="entry name" value="Restriction endonuclease-like"/>
    <property type="match status" value="1"/>
</dbReference>
<sequence>MHPIIRAALDAGRGTATGSDLLRRGASRRDVERAVGAGDLVRVRRNALVDGERWRETKPWHRHDLRPRAVARALGNEPPLVLTHHSAPAVRGIEVHGVDDRVHVARIGSGRGRTDTGLAGHRPLGASLTATHQGLLTVTPTVACVQVASHFGGEAGLVSAHHALHQEVMTRADFDGAMAVLEPWRWSREPAKMLALADGSAESGAESRTRWALRTLGLRLPTPQVEIFDSRGDFVARVDFLYEDMKLVIEVDGRKKYEKAQDVWDEKLREDRLRALGYVIVRLTWADLDDLAVVRGKVLRGVALAA</sequence>
<reference evidence="3 5" key="1">
    <citation type="journal article" date="2009" name="Int. J. Syst. Evol. Microbiol.">
        <title>Janibacter hoylei sp. nov., Bacillus isronensis sp. nov. and Bacillus aryabhattai sp. nov., isolated from cryotubes used for collecting air from the upper atmosphere.</title>
        <authorList>
            <person name="Shivaji S."/>
            <person name="Chaturvedi P."/>
            <person name="Begum Z."/>
            <person name="Pindi P.K."/>
            <person name="Manorama R."/>
            <person name="Padmanaban D.A."/>
            <person name="Shouche Y.S."/>
            <person name="Pawar S."/>
            <person name="Vaishampayan P."/>
            <person name="Dutt C.B."/>
            <person name="Datta G.N."/>
            <person name="Manchanda R.K."/>
            <person name="Rao U.R."/>
            <person name="Bhargava P.M."/>
            <person name="Narlikar J.V."/>
        </authorList>
    </citation>
    <scope>NUCLEOTIDE SEQUENCE [LARGE SCALE GENOMIC DNA]</scope>
    <source>
        <strain evidence="3 5">PVAS-1</strain>
    </source>
</reference>
<dbReference type="eggNOG" id="COG5340">
    <property type="taxonomic scope" value="Bacteria"/>
</dbReference>
<dbReference type="PATRIC" id="fig|1210046.3.peg.2409"/>
<dbReference type="RefSeq" id="WP_007928609.1">
    <property type="nucleotide sequence ID" value="NZ_ALWX01000057.1"/>
</dbReference>
<evidence type="ECO:0000313" key="4">
    <source>
        <dbReference type="Proteomes" id="UP000004474"/>
    </source>
</evidence>
<organism evidence="2 4">
    <name type="scientific">Janibacter hoylei PVAS-1</name>
    <dbReference type="NCBI Taxonomy" id="1210046"/>
    <lineage>
        <taxon>Bacteria</taxon>
        <taxon>Bacillati</taxon>
        <taxon>Actinomycetota</taxon>
        <taxon>Actinomycetes</taxon>
        <taxon>Micrococcales</taxon>
        <taxon>Intrasporangiaceae</taxon>
        <taxon>Janibacter</taxon>
    </lineage>
</organism>
<name>K1DVP9_9MICO</name>
<dbReference type="EMBL" id="PIPF01000002">
    <property type="protein sequence ID" value="RWU85039.1"/>
    <property type="molecule type" value="Genomic_DNA"/>
</dbReference>
<proteinExistence type="predicted"/>
<keyword evidence="5" id="KW-1185">Reference proteome</keyword>
<protein>
    <submittedName>
        <fullName evidence="3">DUF559 domain-containing protein</fullName>
    </submittedName>
</protein>
<gene>
    <name evidence="2" type="ORF">B277_12536</name>
    <name evidence="3" type="ORF">CWN80_02470</name>
</gene>
<feature type="domain" description="DUF559" evidence="1">
    <location>
        <begin position="238"/>
        <end position="286"/>
    </location>
</feature>
<dbReference type="STRING" id="1210046.B277_12536"/>
<dbReference type="Proteomes" id="UP000004474">
    <property type="component" value="Unassembled WGS sequence"/>
</dbReference>
<evidence type="ECO:0000313" key="2">
    <source>
        <dbReference type="EMBL" id="EKA60489.1"/>
    </source>
</evidence>
<dbReference type="InterPro" id="IPR011335">
    <property type="entry name" value="Restrct_endonuc-II-like"/>
</dbReference>